<proteinExistence type="predicted"/>
<dbReference type="Pfam" id="PF13692">
    <property type="entry name" value="Glyco_trans_1_4"/>
    <property type="match status" value="1"/>
</dbReference>
<keyword evidence="1" id="KW-0808">Transferase</keyword>
<dbReference type="Gene3D" id="3.40.50.2000">
    <property type="entry name" value="Glycogen Phosphorylase B"/>
    <property type="match status" value="1"/>
</dbReference>
<evidence type="ECO:0000313" key="1">
    <source>
        <dbReference type="EMBL" id="SFK24126.1"/>
    </source>
</evidence>
<gene>
    <name evidence="1" type="ORF">SAMN05216275_12075</name>
</gene>
<dbReference type="GO" id="GO:0016740">
    <property type="term" value="F:transferase activity"/>
    <property type="evidence" value="ECO:0007669"/>
    <property type="project" value="UniProtKB-KW"/>
</dbReference>
<accession>A0A1I3XYR3</accession>
<dbReference type="AlphaFoldDB" id="A0A1I3XYR3"/>
<dbReference type="PANTHER" id="PTHR12526">
    <property type="entry name" value="GLYCOSYLTRANSFERASE"/>
    <property type="match status" value="1"/>
</dbReference>
<keyword evidence="2" id="KW-1185">Reference proteome</keyword>
<dbReference type="EMBL" id="FOQY01000020">
    <property type="protein sequence ID" value="SFK24126.1"/>
    <property type="molecule type" value="Genomic_DNA"/>
</dbReference>
<organism evidence="1 2">
    <name type="scientific">Streptosporangium canum</name>
    <dbReference type="NCBI Taxonomy" id="324952"/>
    <lineage>
        <taxon>Bacteria</taxon>
        <taxon>Bacillati</taxon>
        <taxon>Actinomycetota</taxon>
        <taxon>Actinomycetes</taxon>
        <taxon>Streptosporangiales</taxon>
        <taxon>Streptosporangiaceae</taxon>
        <taxon>Streptosporangium</taxon>
    </lineage>
</organism>
<dbReference type="Proteomes" id="UP000199111">
    <property type="component" value="Unassembled WGS sequence"/>
</dbReference>
<protein>
    <submittedName>
        <fullName evidence="1">Glycosyltransferase involved in cell wall bisynthesis</fullName>
    </submittedName>
</protein>
<name>A0A1I3XYR3_9ACTN</name>
<reference evidence="2" key="1">
    <citation type="submission" date="2016-10" db="EMBL/GenBank/DDBJ databases">
        <authorList>
            <person name="Varghese N."/>
            <person name="Submissions S."/>
        </authorList>
    </citation>
    <scope>NUCLEOTIDE SEQUENCE [LARGE SCALE GENOMIC DNA]</scope>
    <source>
        <strain evidence="2">CGMCC 4.2126</strain>
    </source>
</reference>
<evidence type="ECO:0000313" key="2">
    <source>
        <dbReference type="Proteomes" id="UP000199111"/>
    </source>
</evidence>
<dbReference type="SUPFAM" id="SSF53756">
    <property type="entry name" value="UDP-Glycosyltransferase/glycogen phosphorylase"/>
    <property type="match status" value="1"/>
</dbReference>
<sequence length="367" mass="40614">MNFNQVRVTDVINGKVGQSRIFHTNIWFKSVNNARYESLLPYLGRVDNLLLVCSDRRILRGLQFRALNSTIGLHGRALFGMAARAYRYGFITNARHLPYVGFPVVVDMDDPFFTEREVSALRSCRHVAALVVTNEAAAARYRELGLTCPIHVVGHGLRPFEIDPAVARKMRERKRPGELTVGYVAAWHLAGTDRGSDALYNVDHLIDELWPAVVAACPRARLWLVGGVGRALGRKLEHRQDVELVGHVPAEQVPACMATFDVGIYPRRIAHERSSVKVAQSVGCGVPVVGYRGVPTELISRLECGLTVDSADDFTAALVRLLDDGPLRASLSARARAAAGQVDWDVLGDTYVRLLDDVFPIRDGRVR</sequence>